<proteinExistence type="inferred from homology"/>
<comment type="similarity">
    <text evidence="1">Belongs to the peptidase A24 family.</text>
</comment>
<dbReference type="InterPro" id="IPR050882">
    <property type="entry name" value="Prepilin_peptidase/N-MTase"/>
</dbReference>
<feature type="domain" description="Prepilin type IV endopeptidase peptidase" evidence="3">
    <location>
        <begin position="9"/>
        <end position="107"/>
    </location>
</feature>
<dbReference type="AlphaFoldDB" id="A0A934I602"/>
<dbReference type="GO" id="GO:0004190">
    <property type="term" value="F:aspartic-type endopeptidase activity"/>
    <property type="evidence" value="ECO:0007669"/>
    <property type="project" value="InterPro"/>
</dbReference>
<dbReference type="Gene3D" id="1.20.120.1220">
    <property type="match status" value="1"/>
</dbReference>
<dbReference type="EMBL" id="JAEIOS010000011">
    <property type="protein sequence ID" value="MBI8988982.1"/>
    <property type="molecule type" value="Genomic_DNA"/>
</dbReference>
<feature type="transmembrane region" description="Helical" evidence="2">
    <location>
        <begin position="35"/>
        <end position="64"/>
    </location>
</feature>
<evidence type="ECO:0000256" key="2">
    <source>
        <dbReference type="SAM" id="Phobius"/>
    </source>
</evidence>
<name>A0A934I602_9CORY</name>
<dbReference type="Proteomes" id="UP000645966">
    <property type="component" value="Unassembled WGS sequence"/>
</dbReference>
<sequence>MTLLFSIPVLAAWAFLLVCHDVRHSRLPDGLTLPPAASAVLVTCWVSPAGVLPGLGWFLSYLVLAEVTRGGIGGGDVKLAVPLGFLATAIAGTTGGLLAAAVAGILTSVVLTVSRRCSIPHGPAMVVGTLVVVVAAVSGGAGP</sequence>
<evidence type="ECO:0000313" key="5">
    <source>
        <dbReference type="Proteomes" id="UP000645966"/>
    </source>
</evidence>
<comment type="caution">
    <text evidence="4">The sequence shown here is derived from an EMBL/GenBank/DDBJ whole genome shotgun (WGS) entry which is preliminary data.</text>
</comment>
<dbReference type="RefSeq" id="WP_198738008.1">
    <property type="nucleotide sequence ID" value="NZ_JAEIOS010000011.1"/>
</dbReference>
<dbReference type="PANTHER" id="PTHR30487:SF0">
    <property type="entry name" value="PREPILIN LEADER PEPTIDASE_N-METHYLTRANSFERASE-RELATED"/>
    <property type="match status" value="1"/>
</dbReference>
<evidence type="ECO:0000313" key="4">
    <source>
        <dbReference type="EMBL" id="MBI8988982.1"/>
    </source>
</evidence>
<keyword evidence="2" id="KW-0472">Membrane</keyword>
<feature type="transmembrane region" description="Helical" evidence="2">
    <location>
        <begin position="85"/>
        <end position="111"/>
    </location>
</feature>
<feature type="transmembrane region" description="Helical" evidence="2">
    <location>
        <begin position="123"/>
        <end position="142"/>
    </location>
</feature>
<protein>
    <submittedName>
        <fullName evidence="4">Prepilin peptidase</fullName>
    </submittedName>
</protein>
<keyword evidence="5" id="KW-1185">Reference proteome</keyword>
<accession>A0A934I602</accession>
<evidence type="ECO:0000259" key="3">
    <source>
        <dbReference type="Pfam" id="PF01478"/>
    </source>
</evidence>
<dbReference type="Pfam" id="PF01478">
    <property type="entry name" value="Peptidase_A24"/>
    <property type="match status" value="1"/>
</dbReference>
<dbReference type="PANTHER" id="PTHR30487">
    <property type="entry name" value="TYPE 4 PREPILIN-LIKE PROTEINS LEADER PEPTIDE-PROCESSING ENZYME"/>
    <property type="match status" value="1"/>
</dbReference>
<gene>
    <name evidence="4" type="ORF">JDV75_04295</name>
</gene>
<reference evidence="4" key="1">
    <citation type="submission" date="2020-12" db="EMBL/GenBank/DDBJ databases">
        <title>Genome public.</title>
        <authorList>
            <person name="Sun Q."/>
        </authorList>
    </citation>
    <scope>NUCLEOTIDE SEQUENCE</scope>
    <source>
        <strain evidence="4">CCM 8863</strain>
    </source>
</reference>
<keyword evidence="2" id="KW-0812">Transmembrane</keyword>
<organism evidence="4 5">
    <name type="scientific">Corynebacterium meridianum</name>
    <dbReference type="NCBI Taxonomy" id="2765363"/>
    <lineage>
        <taxon>Bacteria</taxon>
        <taxon>Bacillati</taxon>
        <taxon>Actinomycetota</taxon>
        <taxon>Actinomycetes</taxon>
        <taxon>Mycobacteriales</taxon>
        <taxon>Corynebacteriaceae</taxon>
        <taxon>Corynebacterium</taxon>
    </lineage>
</organism>
<evidence type="ECO:0000256" key="1">
    <source>
        <dbReference type="ARBA" id="ARBA00005801"/>
    </source>
</evidence>
<keyword evidence="2" id="KW-1133">Transmembrane helix</keyword>
<dbReference type="GO" id="GO:0006465">
    <property type="term" value="P:signal peptide processing"/>
    <property type="evidence" value="ECO:0007669"/>
    <property type="project" value="TreeGrafter"/>
</dbReference>
<dbReference type="GO" id="GO:0005886">
    <property type="term" value="C:plasma membrane"/>
    <property type="evidence" value="ECO:0007669"/>
    <property type="project" value="TreeGrafter"/>
</dbReference>
<dbReference type="InterPro" id="IPR000045">
    <property type="entry name" value="Prepilin_IV_endopep_pep"/>
</dbReference>